<evidence type="ECO:0000256" key="2">
    <source>
        <dbReference type="ARBA" id="ARBA00022741"/>
    </source>
</evidence>
<evidence type="ECO:0000256" key="4">
    <source>
        <dbReference type="ARBA" id="ARBA00023134"/>
    </source>
</evidence>
<dbReference type="CDD" id="cd09912">
    <property type="entry name" value="DLP_2"/>
    <property type="match status" value="2"/>
</dbReference>
<reference evidence="10" key="1">
    <citation type="submission" date="2017-04" db="EMBL/GenBank/DDBJ databases">
        <authorList>
            <person name="Varghese N."/>
            <person name="Submissions S."/>
        </authorList>
    </citation>
    <scope>NUCLEOTIDE SEQUENCE [LARGE SCALE GENOMIC DNA]</scope>
    <source>
        <strain evidence="10">N3/975</strain>
    </source>
</reference>
<keyword evidence="2" id="KW-0547">Nucleotide-binding</keyword>
<keyword evidence="5" id="KW-0472">Membrane</keyword>
<dbReference type="GO" id="GO:0003924">
    <property type="term" value="F:GTPase activity"/>
    <property type="evidence" value="ECO:0007669"/>
    <property type="project" value="InterPro"/>
</dbReference>
<dbReference type="InterPro" id="IPR045063">
    <property type="entry name" value="Dynamin_N"/>
</dbReference>
<evidence type="ECO:0000256" key="5">
    <source>
        <dbReference type="ARBA" id="ARBA00023136"/>
    </source>
</evidence>
<dbReference type="Proteomes" id="UP000192940">
    <property type="component" value="Chromosome I"/>
</dbReference>
<dbReference type="InterPro" id="IPR027094">
    <property type="entry name" value="Mitofusin_fam"/>
</dbReference>
<dbReference type="SUPFAM" id="SSF52540">
    <property type="entry name" value="P-loop containing nucleoside triphosphate hydrolases"/>
    <property type="match status" value="2"/>
</dbReference>
<dbReference type="GO" id="GO:0016020">
    <property type="term" value="C:membrane"/>
    <property type="evidence" value="ECO:0007669"/>
    <property type="project" value="UniProtKB-SubCell"/>
</dbReference>
<organism evidence="9 10">
    <name type="scientific">Paenibacillus uliginis N3/975</name>
    <dbReference type="NCBI Taxonomy" id="1313296"/>
    <lineage>
        <taxon>Bacteria</taxon>
        <taxon>Bacillati</taxon>
        <taxon>Bacillota</taxon>
        <taxon>Bacilli</taxon>
        <taxon>Bacillales</taxon>
        <taxon>Paenibacillaceae</taxon>
        <taxon>Paenibacillus</taxon>
    </lineage>
</organism>
<gene>
    <name evidence="9" type="ORF">SAMN05661091_3636</name>
</gene>
<dbReference type="Pfam" id="PF00350">
    <property type="entry name" value="Dynamin_N"/>
    <property type="match status" value="2"/>
</dbReference>
<feature type="domain" description="Dynamin N-terminal" evidence="8">
    <location>
        <begin position="51"/>
        <end position="204"/>
    </location>
</feature>
<sequence length="1218" mass="134464">MTLKVMTEHETGYSTSGLEAVRDRFVEWNDESSAALIEDLIRKQATGELTLAFCGHFSAGKSSMINALCGKKVLPSGPVPTSANVVTIRNGASKAVIHRPDGGLGETLNVSTEELAAYCKEGGEYSAIEVWDDISILGGHGVLMDTPGVDSTDDGHRQATHSALHMADVVFYVMDYNHVQSESNLLFAKSLSDWGKPLYLIVNQIDKHRDEELSLSSYLDDVKKAFAQWKVRYSGLMCVSLKVWDHPYNQWNELKTVIGKLLGSREALLDYSVACSARHAADNHAEAYVRSHQEEKEQLLDEMGGEAVAAALHARVRELEQEQNTLSQLPDEVRAELRREGDHLLANANLTPADIRDLALSFLESRQRGFKKGFLFASAKTEEERAKRLEMFHQRLAEQITAQVDWHARNLFRSFVERFEPWNKEWEGVVDDLLPTFSKDRITSTVNPEAVISGEYVLNYCKLLSEEIKDSYRRAVSELADRLRALAADDTAVRLEALERQHAELLAQSSASARYAALQRAEADRALAAAQLVPQLTSLTPGLLPEVREPAALPKAAASAGSPAAQQGNGGPAPQRSAPQGAAGGRRQRLEAAAAELRAAAALLAPYPALASPARDLTARADALAGGSFTLALFGAFSAGKSSFANALLGESVLPVSPHPTTAAVNRIVVPTAEHPHGTAAVRMKTRESWWDDLKYSFSVLGLPEPDQDSWRKTAEGLTPEGVHPAGLPHYGFLKAAAAGWDGMNGKLGTTESVGMKEYRGFVADETKSCYVDGIDLYYSCPLTEQGIVLVDTPGADSLHARHTGVTFSYIKNADAIVYVTYYNHAFSKADRQFLSQLGRVKDSFSLDKMFFVVNAADLASSPEELDEVVAHVRSNLVTSGVSSPHIFPVSSLLALRGKLSENEEELHASGFMPFEKSLDRFALEDLPGLSLRAGYDEISSARRRAEAWAELAEQDEVTRSRRIKGLELVGVKALEYFNALKSIDMSREIAQECGELLFHVRQRLDYAMGRFFQEAFHPSVLREDAGNLKSAFAACGRDLQRTLSVELDQEIWATTLRLEQKGRVLAEEAARHTLHDISSLTEGLELSLRQDREWATPELEETELIVEGGWLSYWSHFKNPKHFFEGHGSQKLREAAEPKVKDAAATVVKQREILLVAHYAEEIKQSLEMHSNVLQEQLEESVKAMVVSLQDGQSPDMWRKLSERLLELEQRLPKVGK</sequence>
<dbReference type="InterPro" id="IPR027417">
    <property type="entry name" value="P-loop_NTPase"/>
</dbReference>
<keyword evidence="4" id="KW-0342">GTP-binding</keyword>
<dbReference type="GO" id="GO:0005525">
    <property type="term" value="F:GTP binding"/>
    <property type="evidence" value="ECO:0007669"/>
    <property type="project" value="UniProtKB-KW"/>
</dbReference>
<evidence type="ECO:0000259" key="8">
    <source>
        <dbReference type="Pfam" id="PF00350"/>
    </source>
</evidence>
<evidence type="ECO:0000313" key="10">
    <source>
        <dbReference type="Proteomes" id="UP000192940"/>
    </source>
</evidence>
<proteinExistence type="predicted"/>
<feature type="coiled-coil region" evidence="6">
    <location>
        <begin position="469"/>
        <end position="508"/>
    </location>
</feature>
<evidence type="ECO:0000256" key="6">
    <source>
        <dbReference type="SAM" id="Coils"/>
    </source>
</evidence>
<dbReference type="PANTHER" id="PTHR10465">
    <property type="entry name" value="TRANSMEMBRANE GTPASE FZO1"/>
    <property type="match status" value="1"/>
</dbReference>
<dbReference type="STRING" id="1313296.SAMN05661091_3636"/>
<accession>A0A1X7HI84</accession>
<comment type="subcellular location">
    <subcellularLocation>
        <location evidence="1">Membrane</location>
    </subcellularLocation>
</comment>
<evidence type="ECO:0000256" key="1">
    <source>
        <dbReference type="ARBA" id="ARBA00004370"/>
    </source>
</evidence>
<keyword evidence="10" id="KW-1185">Reference proteome</keyword>
<keyword evidence="3" id="KW-0378">Hydrolase</keyword>
<evidence type="ECO:0000313" key="9">
    <source>
        <dbReference type="EMBL" id="SMF87138.1"/>
    </source>
</evidence>
<feature type="compositionally biased region" description="Low complexity" evidence="7">
    <location>
        <begin position="554"/>
        <end position="581"/>
    </location>
</feature>
<evidence type="ECO:0000256" key="7">
    <source>
        <dbReference type="SAM" id="MobiDB-lite"/>
    </source>
</evidence>
<evidence type="ECO:0000256" key="3">
    <source>
        <dbReference type="ARBA" id="ARBA00022801"/>
    </source>
</evidence>
<dbReference type="AlphaFoldDB" id="A0A1X7HI84"/>
<protein>
    <submittedName>
        <fullName evidence="9">Dynamin family protein</fullName>
    </submittedName>
</protein>
<dbReference type="EMBL" id="LT840184">
    <property type="protein sequence ID" value="SMF87138.1"/>
    <property type="molecule type" value="Genomic_DNA"/>
</dbReference>
<dbReference type="Gene3D" id="3.40.50.300">
    <property type="entry name" value="P-loop containing nucleotide triphosphate hydrolases"/>
    <property type="match status" value="2"/>
</dbReference>
<dbReference type="PANTHER" id="PTHR10465:SF0">
    <property type="entry name" value="SARCALUMENIN"/>
    <property type="match status" value="1"/>
</dbReference>
<name>A0A1X7HI84_9BACL</name>
<feature type="domain" description="Dynamin N-terminal" evidence="8">
    <location>
        <begin position="632"/>
        <end position="856"/>
    </location>
</feature>
<keyword evidence="6" id="KW-0175">Coiled coil</keyword>
<feature type="region of interest" description="Disordered" evidence="7">
    <location>
        <begin position="554"/>
        <end position="589"/>
    </location>
</feature>